<comment type="subcellular location">
    <subcellularLocation>
        <location evidence="1 3">Nucleus</location>
    </subcellularLocation>
</comment>
<evidence type="ECO:0000256" key="3">
    <source>
        <dbReference type="PIRNR" id="PIRNR023577"/>
    </source>
</evidence>
<protein>
    <recommendedName>
        <fullName evidence="3">Nitric oxide synthase-interacting protein homolog</fullName>
    </recommendedName>
</protein>
<dbReference type="KEGG" id="acan:ACA1_260180"/>
<reference evidence="7 8" key="1">
    <citation type="journal article" date="2013" name="Genome Biol.">
        <title>Genome of Acanthamoeba castellanii highlights extensive lateral gene transfer and early evolution of tyrosine kinase signaling.</title>
        <authorList>
            <person name="Clarke M."/>
            <person name="Lohan A.J."/>
            <person name="Liu B."/>
            <person name="Lagkouvardos I."/>
            <person name="Roy S."/>
            <person name="Zafar N."/>
            <person name="Bertelli C."/>
            <person name="Schilde C."/>
            <person name="Kianianmomeni A."/>
            <person name="Burglin T.R."/>
            <person name="Frech C."/>
            <person name="Turcotte B."/>
            <person name="Kopec K.O."/>
            <person name="Synnott J.M."/>
            <person name="Choo C."/>
            <person name="Paponov I."/>
            <person name="Finkler A."/>
            <person name="Soon Heng Tan C."/>
            <person name="Hutchins A.P."/>
            <person name="Weinmeier T."/>
            <person name="Rattei T."/>
            <person name="Chu J.S."/>
            <person name="Gimenez G."/>
            <person name="Irimia M."/>
            <person name="Rigden D.J."/>
            <person name="Fitzpatrick D.A."/>
            <person name="Lorenzo-Morales J."/>
            <person name="Bateman A."/>
            <person name="Chiu C.H."/>
            <person name="Tang P."/>
            <person name="Hegemann P."/>
            <person name="Fromm H."/>
            <person name="Raoult D."/>
            <person name="Greub G."/>
            <person name="Miranda-Saavedra D."/>
            <person name="Chen N."/>
            <person name="Nash P."/>
            <person name="Ginger M.L."/>
            <person name="Horn M."/>
            <person name="Schaap P."/>
            <person name="Caler L."/>
            <person name="Loftus B."/>
        </authorList>
    </citation>
    <scope>NUCLEOTIDE SEQUENCE [LARGE SCALE GENOMIC DNA]</scope>
    <source>
        <strain evidence="7 8">Neff</strain>
    </source>
</reference>
<comment type="similarity">
    <text evidence="3">Belongs to the NOSIP family.</text>
</comment>
<evidence type="ECO:0000259" key="6">
    <source>
        <dbReference type="Pfam" id="PF15906"/>
    </source>
</evidence>
<dbReference type="SUPFAM" id="SSF57850">
    <property type="entry name" value="RING/U-box"/>
    <property type="match status" value="1"/>
</dbReference>
<feature type="region of interest" description="Disordered" evidence="5">
    <location>
        <begin position="160"/>
        <end position="180"/>
    </location>
</feature>
<evidence type="ECO:0000313" key="8">
    <source>
        <dbReference type="Proteomes" id="UP000011083"/>
    </source>
</evidence>
<evidence type="ECO:0000256" key="2">
    <source>
        <dbReference type="ARBA" id="ARBA00023242"/>
    </source>
</evidence>
<dbReference type="GO" id="GO:0061630">
    <property type="term" value="F:ubiquitin protein ligase activity"/>
    <property type="evidence" value="ECO:0007669"/>
    <property type="project" value="InterPro"/>
</dbReference>
<dbReference type="CDD" id="cd16661">
    <property type="entry name" value="RING-Ubox1_NOSIP"/>
    <property type="match status" value="1"/>
</dbReference>
<proteinExistence type="inferred from homology"/>
<dbReference type="Pfam" id="PF15906">
    <property type="entry name" value="zf-NOSIP"/>
    <property type="match status" value="1"/>
</dbReference>
<dbReference type="OrthoDB" id="116827at2759"/>
<dbReference type="GeneID" id="14912095"/>
<dbReference type="Proteomes" id="UP000011083">
    <property type="component" value="Unassembled WGS sequence"/>
</dbReference>
<name>L8GFN7_ACACF</name>
<accession>L8GFN7</accession>
<dbReference type="PANTHER" id="PTHR13063">
    <property type="entry name" value="ENOS INTERACTING PROTEIN"/>
    <property type="match status" value="1"/>
</dbReference>
<dbReference type="AlphaFoldDB" id="L8GFN7"/>
<dbReference type="VEuPathDB" id="AmoebaDB:ACA1_260180"/>
<dbReference type="PANTHER" id="PTHR13063:SF10">
    <property type="entry name" value="NITRIC OXIDE SYNTHASE-INTERACTING PROTEIN"/>
    <property type="match status" value="1"/>
</dbReference>
<evidence type="ECO:0000256" key="1">
    <source>
        <dbReference type="ARBA" id="ARBA00004123"/>
    </source>
</evidence>
<organism evidence="7 8">
    <name type="scientific">Acanthamoeba castellanii (strain ATCC 30010 / Neff)</name>
    <dbReference type="NCBI Taxonomy" id="1257118"/>
    <lineage>
        <taxon>Eukaryota</taxon>
        <taxon>Amoebozoa</taxon>
        <taxon>Discosea</taxon>
        <taxon>Longamoebia</taxon>
        <taxon>Centramoebida</taxon>
        <taxon>Acanthamoebidae</taxon>
        <taxon>Acanthamoeba</taxon>
    </lineage>
</organism>
<keyword evidence="2 3" id="KW-0539">Nucleus</keyword>
<dbReference type="EMBL" id="KB008148">
    <property type="protein sequence ID" value="ELR11654.1"/>
    <property type="molecule type" value="Genomic_DNA"/>
</dbReference>
<dbReference type="RefSeq" id="XP_004333667.1">
    <property type="nucleotide sequence ID" value="XM_004333619.1"/>
</dbReference>
<keyword evidence="4" id="KW-0175">Coiled coil</keyword>
<dbReference type="InterPro" id="IPR031790">
    <property type="entry name" value="Znf-NOSIP"/>
</dbReference>
<evidence type="ECO:0000313" key="7">
    <source>
        <dbReference type="EMBL" id="ELR11654.1"/>
    </source>
</evidence>
<sequence>MSRHAKNNTASSYFTYAERQKLKYGTQKQRVGRDSLPNFDWCNLTLATAVQPVVTPVGYVYSKEAIYENFLQQKKEIERKKQLWEEQQKRLLNDAQKKEDDAKLAEVEKFIKSENAVALPLPEKERKRQTDRTEEEELKARVREHAKNLRAYWVPGKAPSAEESLLPKPSSKTHDPMSNDPVRLKDLLPIEFTPVQNVNVREADKIGRWMCPVCFTILSNRVKLTALRTSGKVMCHGCYEKFVVPEMKDPITGKRVRDKDVIHLKSPGTGFSAGSESATLVATKVDTAFVG</sequence>
<feature type="domain" description="Nitric oxide synthase-interacting protein zinc-finger" evidence="6">
    <location>
        <begin position="4"/>
        <end position="74"/>
    </location>
</feature>
<dbReference type="GO" id="GO:0005634">
    <property type="term" value="C:nucleus"/>
    <property type="evidence" value="ECO:0007669"/>
    <property type="project" value="UniProtKB-SubCell"/>
</dbReference>
<dbReference type="PIRSF" id="PIRSF023577">
    <property type="entry name" value="ENOS_interacting"/>
    <property type="match status" value="1"/>
</dbReference>
<dbReference type="OMA" id="PCVTKFM"/>
<feature type="coiled-coil region" evidence="4">
    <location>
        <begin position="67"/>
        <end position="108"/>
    </location>
</feature>
<keyword evidence="8" id="KW-1185">Reference proteome</keyword>
<dbReference type="STRING" id="1257118.L8GFN7"/>
<dbReference type="InterPro" id="IPR016818">
    <property type="entry name" value="NOSIP"/>
</dbReference>
<comment type="function">
    <text evidence="3">Regulates nitric oxide production.</text>
</comment>
<evidence type="ECO:0000256" key="5">
    <source>
        <dbReference type="SAM" id="MobiDB-lite"/>
    </source>
</evidence>
<evidence type="ECO:0000256" key="4">
    <source>
        <dbReference type="SAM" id="Coils"/>
    </source>
</evidence>
<gene>
    <name evidence="7" type="ORF">ACA1_260180</name>
</gene>